<organism evidence="3 4">
    <name type="scientific">Cryptococcus floricola</name>
    <dbReference type="NCBI Taxonomy" id="2591691"/>
    <lineage>
        <taxon>Eukaryota</taxon>
        <taxon>Fungi</taxon>
        <taxon>Dikarya</taxon>
        <taxon>Basidiomycota</taxon>
        <taxon>Agaricomycotina</taxon>
        <taxon>Tremellomycetes</taxon>
        <taxon>Tremellales</taxon>
        <taxon>Cryptococcaceae</taxon>
        <taxon>Cryptococcus</taxon>
    </lineage>
</organism>
<keyword evidence="4" id="KW-1185">Reference proteome</keyword>
<feature type="chain" id="PRO_5023014541" description="Asl1-like glycosyl hydrolase catalytic domain-containing protein" evidence="1">
    <location>
        <begin position="19"/>
        <end position="436"/>
    </location>
</feature>
<dbReference type="InterPro" id="IPR053183">
    <property type="entry name" value="ASL1"/>
</dbReference>
<gene>
    <name evidence="3" type="ORF">B9479_001288</name>
</gene>
<dbReference type="Pfam" id="PF11790">
    <property type="entry name" value="Glyco_hydro_cc"/>
    <property type="match status" value="1"/>
</dbReference>
<evidence type="ECO:0000259" key="2">
    <source>
        <dbReference type="Pfam" id="PF11790"/>
    </source>
</evidence>
<dbReference type="InterPro" id="IPR017853">
    <property type="entry name" value="GH"/>
</dbReference>
<dbReference type="PANTHER" id="PTHR34154">
    <property type="entry name" value="ALKALI-SENSITIVE LINKAGE PROTEIN 1"/>
    <property type="match status" value="1"/>
</dbReference>
<protein>
    <recommendedName>
        <fullName evidence="2">Asl1-like glycosyl hydrolase catalytic domain-containing protein</fullName>
    </recommendedName>
</protein>
<dbReference type="Proteomes" id="UP000322245">
    <property type="component" value="Unassembled WGS sequence"/>
</dbReference>
<evidence type="ECO:0000313" key="4">
    <source>
        <dbReference type="Proteomes" id="UP000322245"/>
    </source>
</evidence>
<dbReference type="GO" id="GO:0009277">
    <property type="term" value="C:fungal-type cell wall"/>
    <property type="evidence" value="ECO:0007669"/>
    <property type="project" value="TreeGrafter"/>
</dbReference>
<name>A0A5D3B6Z3_9TREE</name>
<proteinExistence type="predicted"/>
<dbReference type="AlphaFoldDB" id="A0A5D3B6Z3"/>
<dbReference type="EMBL" id="NIDF01000008">
    <property type="protein sequence ID" value="TYJ57933.1"/>
    <property type="molecule type" value="Genomic_DNA"/>
</dbReference>
<dbReference type="GO" id="GO:0071966">
    <property type="term" value="P:fungal-type cell wall polysaccharide metabolic process"/>
    <property type="evidence" value="ECO:0007669"/>
    <property type="project" value="TreeGrafter"/>
</dbReference>
<feature type="domain" description="Asl1-like glycosyl hydrolase catalytic" evidence="2">
    <location>
        <begin position="217"/>
        <end position="433"/>
    </location>
</feature>
<evidence type="ECO:0000256" key="1">
    <source>
        <dbReference type="SAM" id="SignalP"/>
    </source>
</evidence>
<sequence>MQLHALLAILPYLVYVSAAPAPAIAKRDCPAKGSASAIAAIDTLALGSATSSISSEATATASASGIDDVANLAVVGGGQSRSGGRPSWGVSANATLVETSAANATLIGTSVVEVAVTTTSEAAVEASPTIDIPSIASPIDTAISSALDASSSILSSEAVETIIVSTTPITTTSLEPATISSTQAAATTSAAATVDDSSIAVGFGVDSTGWQGLSGVAGLEWYWNWGLVSFDLPDSQFVPCVWGSDMANAFDQATIDAFPSGTSHIMSFNEPDQTIAVGGSDITEAEAATLHQAWTAQLGTSSLKVGAPAVARGGTTWFNNWLTACGGNCEYDFVPIHFYGTNPQELIDYVTSFPADGKPIWVTEMACRDFSTGYICTADEVSTFINTAVTWFRGEGAQYVERWAWFGAMPTYADDPNGMENADGTINDLGTTYLAL</sequence>
<accession>A0A5D3B6Z3</accession>
<dbReference type="PANTHER" id="PTHR34154:SF3">
    <property type="entry name" value="ALKALI-SENSITIVE LINKAGE PROTEIN 1"/>
    <property type="match status" value="1"/>
</dbReference>
<evidence type="ECO:0000313" key="3">
    <source>
        <dbReference type="EMBL" id="TYJ57933.1"/>
    </source>
</evidence>
<comment type="caution">
    <text evidence="3">The sequence shown here is derived from an EMBL/GenBank/DDBJ whole genome shotgun (WGS) entry which is preliminary data.</text>
</comment>
<keyword evidence="1" id="KW-0732">Signal</keyword>
<reference evidence="3 4" key="1">
    <citation type="submission" date="2017-05" db="EMBL/GenBank/DDBJ databases">
        <title>The Genome Sequence of Tsuchiyaea wingfieldii DSM 27421.</title>
        <authorList>
            <person name="Cuomo C."/>
            <person name="Passer A."/>
            <person name="Billmyre B."/>
            <person name="Heitman J."/>
        </authorList>
    </citation>
    <scope>NUCLEOTIDE SEQUENCE [LARGE SCALE GENOMIC DNA]</scope>
    <source>
        <strain evidence="3 4">DSM 27421</strain>
    </source>
</reference>
<dbReference type="SUPFAM" id="SSF51445">
    <property type="entry name" value="(Trans)glycosidases"/>
    <property type="match status" value="1"/>
</dbReference>
<dbReference type="Gene3D" id="3.20.20.80">
    <property type="entry name" value="Glycosidases"/>
    <property type="match status" value="1"/>
</dbReference>
<dbReference type="InterPro" id="IPR024655">
    <property type="entry name" value="Asl1_glyco_hydro_catalytic"/>
</dbReference>
<feature type="signal peptide" evidence="1">
    <location>
        <begin position="1"/>
        <end position="18"/>
    </location>
</feature>